<dbReference type="InterPro" id="IPR009758">
    <property type="entry name" value="DUF1326"/>
</dbReference>
<sequence length="240" mass="26309">MHTNKPALAKSFAVLVSVIFLMVPGLSLGTDEPDWHFNGTVIEACSCPMFCPCYFNTEPALNHTKHGAKHFCKFNMAYKVNKGHYGDTDLAGVKFWVAGDLGDSWEDGETEWAIVTFQPGTTEAQKNGVTTALSNIFPVKWKSFEVAEDAPIEWMASEERAEATLGGGANGHIILNKWQGLDGESGMLSNIAYFGAPRNSGFKMMPNEIETWKVGDKAFEFKGTTGFMITVDMSAKDLAM</sequence>
<dbReference type="Proteomes" id="UP000199073">
    <property type="component" value="Unassembled WGS sequence"/>
</dbReference>
<evidence type="ECO:0008006" key="3">
    <source>
        <dbReference type="Google" id="ProtNLM"/>
    </source>
</evidence>
<evidence type="ECO:0000313" key="2">
    <source>
        <dbReference type="Proteomes" id="UP000199073"/>
    </source>
</evidence>
<organism evidence="1 2">
    <name type="scientific">Desulforhopalus singaporensis</name>
    <dbReference type="NCBI Taxonomy" id="91360"/>
    <lineage>
        <taxon>Bacteria</taxon>
        <taxon>Pseudomonadati</taxon>
        <taxon>Thermodesulfobacteriota</taxon>
        <taxon>Desulfobulbia</taxon>
        <taxon>Desulfobulbales</taxon>
        <taxon>Desulfocapsaceae</taxon>
        <taxon>Desulforhopalus</taxon>
    </lineage>
</organism>
<proteinExistence type="predicted"/>
<reference evidence="1 2" key="1">
    <citation type="submission" date="2016-10" db="EMBL/GenBank/DDBJ databases">
        <authorList>
            <person name="de Groot N.N."/>
        </authorList>
    </citation>
    <scope>NUCLEOTIDE SEQUENCE [LARGE SCALE GENOMIC DNA]</scope>
    <source>
        <strain evidence="1 2">DSM 12130</strain>
    </source>
</reference>
<dbReference type="RefSeq" id="WP_092224318.1">
    <property type="nucleotide sequence ID" value="NZ_FNJI01000023.1"/>
</dbReference>
<dbReference type="OrthoDB" id="340106at2"/>
<dbReference type="AlphaFoldDB" id="A0A1H0TDV8"/>
<dbReference type="EMBL" id="FNJI01000023">
    <property type="protein sequence ID" value="SDP51778.1"/>
    <property type="molecule type" value="Genomic_DNA"/>
</dbReference>
<protein>
    <recommendedName>
        <fullName evidence="3">DUF1326 domain-containing protein</fullName>
    </recommendedName>
</protein>
<keyword evidence="2" id="KW-1185">Reference proteome</keyword>
<dbReference type="Pfam" id="PF07040">
    <property type="entry name" value="DUF1326"/>
    <property type="match status" value="1"/>
</dbReference>
<dbReference type="STRING" id="91360.SAMN05660330_03030"/>
<accession>A0A1H0TDV8</accession>
<evidence type="ECO:0000313" key="1">
    <source>
        <dbReference type="EMBL" id="SDP51778.1"/>
    </source>
</evidence>
<name>A0A1H0TDV8_9BACT</name>
<gene>
    <name evidence="1" type="ORF">SAMN05660330_03030</name>
</gene>